<reference evidence="1" key="2">
    <citation type="journal article" date="2015" name="Fish Shellfish Immunol.">
        <title>Early steps in the European eel (Anguilla anguilla)-Vibrio vulnificus interaction in the gills: Role of the RtxA13 toxin.</title>
        <authorList>
            <person name="Callol A."/>
            <person name="Pajuelo D."/>
            <person name="Ebbesson L."/>
            <person name="Teles M."/>
            <person name="MacKenzie S."/>
            <person name="Amaro C."/>
        </authorList>
    </citation>
    <scope>NUCLEOTIDE SEQUENCE</scope>
</reference>
<dbReference type="EMBL" id="GBXM01106890">
    <property type="protein sequence ID" value="JAH01687.1"/>
    <property type="molecule type" value="Transcribed_RNA"/>
</dbReference>
<evidence type="ECO:0000313" key="1">
    <source>
        <dbReference type="EMBL" id="JAH01687.1"/>
    </source>
</evidence>
<proteinExistence type="predicted"/>
<reference evidence="1" key="1">
    <citation type="submission" date="2014-11" db="EMBL/GenBank/DDBJ databases">
        <authorList>
            <person name="Amaro Gonzalez C."/>
        </authorList>
    </citation>
    <scope>NUCLEOTIDE SEQUENCE</scope>
</reference>
<name>A0A0E9PBM5_ANGAN</name>
<protein>
    <submittedName>
        <fullName evidence="1">Uncharacterized protein</fullName>
    </submittedName>
</protein>
<sequence length="22" mass="2514">MAAKVNISYCTFYFSLMIKLAV</sequence>
<dbReference type="AlphaFoldDB" id="A0A0E9PBM5"/>
<organism evidence="1">
    <name type="scientific">Anguilla anguilla</name>
    <name type="common">European freshwater eel</name>
    <name type="synonym">Muraena anguilla</name>
    <dbReference type="NCBI Taxonomy" id="7936"/>
    <lineage>
        <taxon>Eukaryota</taxon>
        <taxon>Metazoa</taxon>
        <taxon>Chordata</taxon>
        <taxon>Craniata</taxon>
        <taxon>Vertebrata</taxon>
        <taxon>Euteleostomi</taxon>
        <taxon>Actinopterygii</taxon>
        <taxon>Neopterygii</taxon>
        <taxon>Teleostei</taxon>
        <taxon>Anguilliformes</taxon>
        <taxon>Anguillidae</taxon>
        <taxon>Anguilla</taxon>
    </lineage>
</organism>
<accession>A0A0E9PBM5</accession>